<feature type="compositionally biased region" description="Acidic residues" evidence="1">
    <location>
        <begin position="87"/>
        <end position="131"/>
    </location>
</feature>
<dbReference type="RefSeq" id="WP_331303911.1">
    <property type="nucleotide sequence ID" value="NZ_MLCA01000014.1"/>
</dbReference>
<dbReference type="Pfam" id="PF09538">
    <property type="entry name" value="FYDLN_acid"/>
    <property type="match status" value="1"/>
</dbReference>
<feature type="compositionally biased region" description="Acidic residues" evidence="1">
    <location>
        <begin position="59"/>
        <end position="79"/>
    </location>
</feature>
<name>A0ABU7TV29_9HYPH</name>
<keyword evidence="3" id="KW-1185">Reference proteome</keyword>
<sequence>MARPDLGTKRICPTTGKKFYDLGKNPVISPYSGEVVPIAAVTSYGRGSAPVVARKEAPSDDEDETEGPELVSLDEVEAEEAGKDTDTDAEGDDAIDIEEDGEPVDDDNLVVDEDDEDTSDLVEVNDDDDDQ</sequence>
<dbReference type="NCBIfam" id="TIGR02300">
    <property type="entry name" value="FYDLN_acid"/>
    <property type="match status" value="1"/>
</dbReference>
<dbReference type="InterPro" id="IPR012644">
    <property type="entry name" value="CHP02300_FYDLN_acid"/>
</dbReference>
<evidence type="ECO:0000313" key="2">
    <source>
        <dbReference type="EMBL" id="MEE7493779.1"/>
    </source>
</evidence>
<evidence type="ECO:0000313" key="3">
    <source>
        <dbReference type="Proteomes" id="UP001355206"/>
    </source>
</evidence>
<dbReference type="Proteomes" id="UP001355206">
    <property type="component" value="Unassembled WGS sequence"/>
</dbReference>
<evidence type="ECO:0000256" key="1">
    <source>
        <dbReference type="SAM" id="MobiDB-lite"/>
    </source>
</evidence>
<feature type="region of interest" description="Disordered" evidence="1">
    <location>
        <begin position="46"/>
        <end position="131"/>
    </location>
</feature>
<dbReference type="EMBL" id="MLCA01000014">
    <property type="protein sequence ID" value="MEE7493779.1"/>
    <property type="molecule type" value="Genomic_DNA"/>
</dbReference>
<accession>A0ABU7TV29</accession>
<gene>
    <name evidence="2" type="ORF">MOTC310_26475</name>
</gene>
<organism evidence="2 3">
    <name type="scientific">Methylobacterium oryzae</name>
    <dbReference type="NCBI Taxonomy" id="334852"/>
    <lineage>
        <taxon>Bacteria</taxon>
        <taxon>Pseudomonadati</taxon>
        <taxon>Pseudomonadota</taxon>
        <taxon>Alphaproteobacteria</taxon>
        <taxon>Hyphomicrobiales</taxon>
        <taxon>Methylobacteriaceae</taxon>
        <taxon>Methylobacterium</taxon>
    </lineage>
</organism>
<protein>
    <submittedName>
        <fullName evidence="2">TIGR02300 family protein</fullName>
    </submittedName>
</protein>
<comment type="caution">
    <text evidence="2">The sequence shown here is derived from an EMBL/GenBank/DDBJ whole genome shotgun (WGS) entry which is preliminary data.</text>
</comment>
<proteinExistence type="predicted"/>
<reference evidence="2 3" key="1">
    <citation type="journal article" date="2012" name="Genet. Mol. Biol.">
        <title>Analysis of 16S rRNA and mxaF genes revealing insights into Methylobacterium niche-specific plant association.</title>
        <authorList>
            <person name="Dourado M.N."/>
            <person name="Andreote F.D."/>
            <person name="Dini-Andreote F."/>
            <person name="Conti R."/>
            <person name="Araujo J.M."/>
            <person name="Araujo W.L."/>
        </authorList>
    </citation>
    <scope>NUCLEOTIDE SEQUENCE [LARGE SCALE GENOMIC DNA]</scope>
    <source>
        <strain evidence="2 3">TC3-10</strain>
    </source>
</reference>